<dbReference type="OrthoDB" id="3196427at2"/>
<reference evidence="1 2" key="1">
    <citation type="journal article" date="2015" name="Stand. Genomic Sci.">
        <title>Genomic Encyclopedia of Bacterial and Archaeal Type Strains, Phase III: the genomes of soil and plant-associated and newly described type strains.</title>
        <authorList>
            <person name="Whitman W.B."/>
            <person name="Woyke T."/>
            <person name="Klenk H.P."/>
            <person name="Zhou Y."/>
            <person name="Lilburn T.G."/>
            <person name="Beck B.J."/>
            <person name="De Vos P."/>
            <person name="Vandamme P."/>
            <person name="Eisen J.A."/>
            <person name="Garrity G."/>
            <person name="Hugenholtz P."/>
            <person name="Kyrpides N.C."/>
        </authorList>
    </citation>
    <scope>NUCLEOTIDE SEQUENCE [LARGE SCALE GENOMIC DNA]</scope>
    <source>
        <strain evidence="1 2">RF6</strain>
    </source>
</reference>
<dbReference type="Pfam" id="PF03864">
    <property type="entry name" value="Phage_cap_E"/>
    <property type="match status" value="1"/>
</dbReference>
<dbReference type="RefSeq" id="WP_130453092.1">
    <property type="nucleotide sequence ID" value="NZ_QYAG01000001.1"/>
</dbReference>
<dbReference type="EMBL" id="SHKI01000003">
    <property type="protein sequence ID" value="RZT66741.1"/>
    <property type="molecule type" value="Genomic_DNA"/>
</dbReference>
<comment type="caution">
    <text evidence="1">The sequence shown here is derived from an EMBL/GenBank/DDBJ whole genome shotgun (WGS) entry which is preliminary data.</text>
</comment>
<gene>
    <name evidence="1" type="ORF">EV139_0868</name>
</gene>
<dbReference type="Gene3D" id="3.90.1690.10">
    <property type="entry name" value="phage-related protein like domain"/>
    <property type="match status" value="1"/>
</dbReference>
<accession>A0A4Q7U016</accession>
<evidence type="ECO:0000313" key="2">
    <source>
        <dbReference type="Proteomes" id="UP000291832"/>
    </source>
</evidence>
<keyword evidence="2" id="KW-1185">Reference proteome</keyword>
<dbReference type="Proteomes" id="UP000291832">
    <property type="component" value="Unassembled WGS sequence"/>
</dbReference>
<name>A0A4Q7U016_9MICO</name>
<dbReference type="AlphaFoldDB" id="A0A4Q7U016"/>
<evidence type="ECO:0000313" key="1">
    <source>
        <dbReference type="EMBL" id="RZT66741.1"/>
    </source>
</evidence>
<sequence length="345" mass="37152">MALWTDVVEPAELTGYARQTLEDYEAQKGSLSRWLPNRTISDIVARFVRGEGGLTEVAEYRAYDAETSIGDVKGGERVTLELPPLGRKLRNSEYDQLRRNGNVADESVRPTLEKYAAQVARSVSDRFELERGRVIDTAKVAINEGGFIANADFERRPDFSATAANLWSATDADPLKDIEAWRAAYVAENGEEPGTILTSTKVLNAALKSAAVRALVAGSGPAPTVITRATFNTILEAFGLPAFEIFDRRVKVGGANTRVTPEDKVYLLPAATDPNNAEGTDLGGSFWGTTLEASEPDYNLPSEEQGGLVVGAYKTIDPIGVWVHGAAIGLPVLTNPNLSLAAKVL</sequence>
<dbReference type="InterPro" id="IPR053738">
    <property type="entry name" value="Lambda_capsid_assembly"/>
</dbReference>
<proteinExistence type="predicted"/>
<dbReference type="InterPro" id="IPR005564">
    <property type="entry name" value="Major_capsid_GpE"/>
</dbReference>
<organism evidence="1 2">
    <name type="scientific">Leucobacter luti</name>
    <dbReference type="NCBI Taxonomy" id="340320"/>
    <lineage>
        <taxon>Bacteria</taxon>
        <taxon>Bacillati</taxon>
        <taxon>Actinomycetota</taxon>
        <taxon>Actinomycetes</taxon>
        <taxon>Micrococcales</taxon>
        <taxon>Microbacteriaceae</taxon>
        <taxon>Leucobacter</taxon>
    </lineage>
</organism>
<protein>
    <submittedName>
        <fullName evidence="1">Major capsid protein E</fullName>
    </submittedName>
</protein>